<dbReference type="GO" id="GO:0008531">
    <property type="term" value="F:riboflavin kinase activity"/>
    <property type="evidence" value="ECO:0007669"/>
    <property type="project" value="UniProtKB-EC"/>
</dbReference>
<accession>A0A286UMD9</accession>
<comment type="similarity">
    <text evidence="3">Belongs to the flavokinase family.</text>
</comment>
<evidence type="ECO:0000256" key="9">
    <source>
        <dbReference type="ARBA" id="ARBA00022741"/>
    </source>
</evidence>
<comment type="function">
    <text evidence="1">Catalyzes the phosphorylation of riboflavin (vitamin B2) to form flavin mononucleotide (FMN) coenzyme.</text>
</comment>
<feature type="compositionally biased region" description="Polar residues" evidence="12">
    <location>
        <begin position="1"/>
        <end position="11"/>
    </location>
</feature>
<dbReference type="STRING" id="2282107.A0A286UMD9"/>
<evidence type="ECO:0000256" key="7">
    <source>
        <dbReference type="ARBA" id="ARBA00022643"/>
    </source>
</evidence>
<dbReference type="FunCoup" id="A0A286UMD9">
    <property type="interactions" value="275"/>
</dbReference>
<keyword evidence="15" id="KW-1185">Reference proteome</keyword>
<keyword evidence="7" id="KW-0288">FMN</keyword>
<dbReference type="GO" id="GO:0009231">
    <property type="term" value="P:riboflavin biosynthetic process"/>
    <property type="evidence" value="ECO:0007669"/>
    <property type="project" value="InterPro"/>
</dbReference>
<feature type="domain" description="Riboflavin kinase" evidence="13">
    <location>
        <begin position="40"/>
        <end position="184"/>
    </location>
</feature>
<dbReference type="GO" id="GO:0009398">
    <property type="term" value="P:FMN biosynthetic process"/>
    <property type="evidence" value="ECO:0007669"/>
    <property type="project" value="UniProtKB-UniPathway"/>
</dbReference>
<dbReference type="InParanoid" id="A0A286UMD9"/>
<dbReference type="Proteomes" id="UP000217199">
    <property type="component" value="Unassembled WGS sequence"/>
</dbReference>
<keyword evidence="10" id="KW-0067">ATP-binding</keyword>
<evidence type="ECO:0000256" key="5">
    <source>
        <dbReference type="ARBA" id="ARBA00017394"/>
    </source>
</evidence>
<dbReference type="GO" id="GO:0005524">
    <property type="term" value="F:ATP binding"/>
    <property type="evidence" value="ECO:0007669"/>
    <property type="project" value="UniProtKB-KW"/>
</dbReference>
<comment type="pathway">
    <text evidence="2">Cofactor biosynthesis; FMN biosynthesis; FMN from riboflavin (ATP route): step 1/1.</text>
</comment>
<dbReference type="OrthoDB" id="276388at2759"/>
<evidence type="ECO:0000313" key="14">
    <source>
        <dbReference type="EMBL" id="PAV20709.1"/>
    </source>
</evidence>
<dbReference type="Pfam" id="PF01687">
    <property type="entry name" value="Flavokinase"/>
    <property type="match status" value="1"/>
</dbReference>
<evidence type="ECO:0000256" key="11">
    <source>
        <dbReference type="ARBA" id="ARBA00029960"/>
    </source>
</evidence>
<dbReference type="EC" id="2.7.1.26" evidence="4"/>
<keyword evidence="8" id="KW-0808">Transferase</keyword>
<gene>
    <name evidence="14" type="ORF">PNOK_0333600</name>
</gene>
<feature type="region of interest" description="Disordered" evidence="12">
    <location>
        <begin position="1"/>
        <end position="21"/>
    </location>
</feature>
<dbReference type="GO" id="GO:0005739">
    <property type="term" value="C:mitochondrion"/>
    <property type="evidence" value="ECO:0007669"/>
    <property type="project" value="TreeGrafter"/>
</dbReference>
<evidence type="ECO:0000256" key="4">
    <source>
        <dbReference type="ARBA" id="ARBA00012105"/>
    </source>
</evidence>
<keyword evidence="14" id="KW-0418">Kinase</keyword>
<evidence type="ECO:0000259" key="13">
    <source>
        <dbReference type="SMART" id="SM00904"/>
    </source>
</evidence>
<evidence type="ECO:0000256" key="2">
    <source>
        <dbReference type="ARBA" id="ARBA00005201"/>
    </source>
</evidence>
<dbReference type="EMBL" id="NBII01000003">
    <property type="protein sequence ID" value="PAV20709.1"/>
    <property type="molecule type" value="Genomic_DNA"/>
</dbReference>
<keyword evidence="9" id="KW-0547">Nucleotide-binding</keyword>
<proteinExistence type="inferred from homology"/>
<keyword evidence="6" id="KW-0285">Flavoprotein</keyword>
<evidence type="ECO:0000313" key="15">
    <source>
        <dbReference type="Proteomes" id="UP000217199"/>
    </source>
</evidence>
<evidence type="ECO:0000256" key="8">
    <source>
        <dbReference type="ARBA" id="ARBA00022679"/>
    </source>
</evidence>
<sequence>MAPARSPTTKPATELAPDAPLNTEYFRVSRPEIVGPESPAAPFPIALCGAVQKGFGRGGKDLGCPTANLPDEAVRPLSAATTTGVYYGFAQVRPSNVEGKSNDLSQEDSGVYPMAMSLGWNPFYKNERLSAEVHIMHNYKNDFYGKEMRVLVLGYIRPELDYTSREALIADIETDKKVAIRSLDRPAYARYAKDTFFSSADTNGIHSTN</sequence>
<dbReference type="InterPro" id="IPR023468">
    <property type="entry name" value="Riboflavin_kinase"/>
</dbReference>
<name>A0A286UMD9_9AGAM</name>
<evidence type="ECO:0000256" key="3">
    <source>
        <dbReference type="ARBA" id="ARBA00010108"/>
    </source>
</evidence>
<dbReference type="AlphaFoldDB" id="A0A286UMD9"/>
<evidence type="ECO:0000256" key="6">
    <source>
        <dbReference type="ARBA" id="ARBA00022630"/>
    </source>
</evidence>
<dbReference type="SMART" id="SM00904">
    <property type="entry name" value="Flavokinase"/>
    <property type="match status" value="1"/>
</dbReference>
<dbReference type="InterPro" id="IPR015865">
    <property type="entry name" value="Riboflavin_kinase_bac/euk"/>
</dbReference>
<dbReference type="PANTHER" id="PTHR22749">
    <property type="entry name" value="RIBOFLAVIN KINASE/FMN ADENYLYLTRANSFERASE"/>
    <property type="match status" value="1"/>
</dbReference>
<reference evidence="14 15" key="1">
    <citation type="journal article" date="2017" name="Mol. Ecol.">
        <title>Comparative and population genomic landscape of Phellinus noxius: A hypervariable fungus causing root rot in trees.</title>
        <authorList>
            <person name="Chung C.L."/>
            <person name="Lee T.J."/>
            <person name="Akiba M."/>
            <person name="Lee H.H."/>
            <person name="Kuo T.H."/>
            <person name="Liu D."/>
            <person name="Ke H.M."/>
            <person name="Yokoi T."/>
            <person name="Roa M.B."/>
            <person name="Lu M.J."/>
            <person name="Chang Y.Y."/>
            <person name="Ann P.J."/>
            <person name="Tsai J.N."/>
            <person name="Chen C.Y."/>
            <person name="Tzean S.S."/>
            <person name="Ota Y."/>
            <person name="Hattori T."/>
            <person name="Sahashi N."/>
            <person name="Liou R.F."/>
            <person name="Kikuchi T."/>
            <person name="Tsai I.J."/>
        </authorList>
    </citation>
    <scope>NUCLEOTIDE SEQUENCE [LARGE SCALE GENOMIC DNA]</scope>
    <source>
        <strain evidence="14 15">FFPRI411160</strain>
    </source>
</reference>
<organism evidence="14 15">
    <name type="scientific">Pyrrhoderma noxium</name>
    <dbReference type="NCBI Taxonomy" id="2282107"/>
    <lineage>
        <taxon>Eukaryota</taxon>
        <taxon>Fungi</taxon>
        <taxon>Dikarya</taxon>
        <taxon>Basidiomycota</taxon>
        <taxon>Agaricomycotina</taxon>
        <taxon>Agaricomycetes</taxon>
        <taxon>Hymenochaetales</taxon>
        <taxon>Hymenochaetaceae</taxon>
        <taxon>Pyrrhoderma</taxon>
    </lineage>
</organism>
<dbReference type="UniPathway" id="UPA00276">
    <property type="reaction ID" value="UER00406"/>
</dbReference>
<dbReference type="Gene3D" id="2.40.30.30">
    <property type="entry name" value="Riboflavin kinase-like"/>
    <property type="match status" value="1"/>
</dbReference>
<evidence type="ECO:0000256" key="12">
    <source>
        <dbReference type="SAM" id="MobiDB-lite"/>
    </source>
</evidence>
<protein>
    <recommendedName>
        <fullName evidence="5">Riboflavin kinase</fullName>
        <ecNumber evidence="4">2.7.1.26</ecNumber>
    </recommendedName>
    <alternativeName>
        <fullName evidence="11">Flavin mononucleotide kinase 1</fullName>
    </alternativeName>
</protein>
<evidence type="ECO:0000256" key="10">
    <source>
        <dbReference type="ARBA" id="ARBA00022840"/>
    </source>
</evidence>
<evidence type="ECO:0000256" key="1">
    <source>
        <dbReference type="ARBA" id="ARBA00003572"/>
    </source>
</evidence>
<dbReference type="SUPFAM" id="SSF82114">
    <property type="entry name" value="Riboflavin kinase-like"/>
    <property type="match status" value="1"/>
</dbReference>
<dbReference type="InterPro" id="IPR023465">
    <property type="entry name" value="Riboflavin_kinase_dom_sf"/>
</dbReference>
<dbReference type="PANTHER" id="PTHR22749:SF6">
    <property type="entry name" value="RIBOFLAVIN KINASE"/>
    <property type="match status" value="1"/>
</dbReference>
<comment type="caution">
    <text evidence="14">The sequence shown here is derived from an EMBL/GenBank/DDBJ whole genome shotgun (WGS) entry which is preliminary data.</text>
</comment>